<gene>
    <name evidence="1" type="ORF">GJW-30_1_00065</name>
</gene>
<proteinExistence type="predicted"/>
<dbReference type="EMBL" id="AP014946">
    <property type="protein sequence ID" value="BAT57559.1"/>
    <property type="molecule type" value="Genomic_DNA"/>
</dbReference>
<name>A0A0S3PNN2_9BRAD</name>
<dbReference type="AlphaFoldDB" id="A0A0S3PNN2"/>
<protein>
    <recommendedName>
        <fullName evidence="3">DUF3102 domain-containing protein</fullName>
    </recommendedName>
</protein>
<reference evidence="1 2" key="1">
    <citation type="submission" date="2015-08" db="EMBL/GenBank/DDBJ databases">
        <title>Investigation of the bacterial diversity of lava forest soil.</title>
        <authorList>
            <person name="Lee J.S."/>
        </authorList>
    </citation>
    <scope>NUCLEOTIDE SEQUENCE [LARGE SCALE GENOMIC DNA]</scope>
    <source>
        <strain evidence="1 2">GJW-30</strain>
    </source>
</reference>
<evidence type="ECO:0000313" key="2">
    <source>
        <dbReference type="Proteomes" id="UP000236884"/>
    </source>
</evidence>
<sequence length="217" mass="23351">MPLTLPTKKHVAPSLLLLKGEKPTGSPETLGIITERIKARLIDSTIETGRDLLKAKTLIPHGQFQAWIKDNFGWSASLAQKLMNIAEDPKSVQFMDLPKVAQYALAAPSTPTAAKEAVAEEIESGKKPSTKRVKEIIKKAKGKSAALPAYVPSDPEANSEHDIKISLVPGEDGNEDFQTDHVIAVLKQATFSVSAVAFEKAFPYARVELIDPGAASA</sequence>
<organism evidence="1 2">
    <name type="scientific">Variibacter gotjawalensis</name>
    <dbReference type="NCBI Taxonomy" id="1333996"/>
    <lineage>
        <taxon>Bacteria</taxon>
        <taxon>Pseudomonadati</taxon>
        <taxon>Pseudomonadota</taxon>
        <taxon>Alphaproteobacteria</taxon>
        <taxon>Hyphomicrobiales</taxon>
        <taxon>Nitrobacteraceae</taxon>
        <taxon>Variibacter</taxon>
    </lineage>
</organism>
<dbReference type="KEGG" id="vgo:GJW-30_1_00065"/>
<evidence type="ECO:0000313" key="1">
    <source>
        <dbReference type="EMBL" id="BAT57559.1"/>
    </source>
</evidence>
<dbReference type="Pfam" id="PF11300">
    <property type="entry name" value="DUF3102"/>
    <property type="match status" value="1"/>
</dbReference>
<dbReference type="RefSeq" id="WP_096350366.1">
    <property type="nucleotide sequence ID" value="NZ_AP014946.1"/>
</dbReference>
<accession>A0A0S3PNN2</accession>
<dbReference type="OrthoDB" id="8097345at2"/>
<dbReference type="Proteomes" id="UP000236884">
    <property type="component" value="Chromosome"/>
</dbReference>
<dbReference type="InterPro" id="IPR021451">
    <property type="entry name" value="DUF3102"/>
</dbReference>
<evidence type="ECO:0008006" key="3">
    <source>
        <dbReference type="Google" id="ProtNLM"/>
    </source>
</evidence>
<keyword evidence="2" id="KW-1185">Reference proteome</keyword>